<protein>
    <submittedName>
        <fullName evidence="1">7313_t:CDS:1</fullName>
    </submittedName>
</protein>
<organism evidence="1 2">
    <name type="scientific">Cetraspora pellucida</name>
    <dbReference type="NCBI Taxonomy" id="1433469"/>
    <lineage>
        <taxon>Eukaryota</taxon>
        <taxon>Fungi</taxon>
        <taxon>Fungi incertae sedis</taxon>
        <taxon>Mucoromycota</taxon>
        <taxon>Glomeromycotina</taxon>
        <taxon>Glomeromycetes</taxon>
        <taxon>Diversisporales</taxon>
        <taxon>Gigasporaceae</taxon>
        <taxon>Cetraspora</taxon>
    </lineage>
</organism>
<sequence length="215" mass="25576">MPRKIRYFTKQEQKEADAARKQKSKNLETETQRQQRLENNNNAQQQHREAELEEQHEQRKQDTNCCIGRIYMAHSGEVKEARNFEELKTIDGITYFTFKESAQHREFLENDNEYRFCMSEAKEFQMPNQLHNLFDFTYNGVPDGQFKVQAVLQSLNSILQRHSKSVSDFDLPELLHFNVKKLSRIHLEELNYQIFLEDLAKADTLNEGQHSIYNE</sequence>
<accession>A0ACA9LPL7</accession>
<comment type="caution">
    <text evidence="1">The sequence shown here is derived from an EMBL/GenBank/DDBJ whole genome shotgun (WGS) entry which is preliminary data.</text>
</comment>
<reference evidence="1" key="1">
    <citation type="submission" date="2021-06" db="EMBL/GenBank/DDBJ databases">
        <authorList>
            <person name="Kallberg Y."/>
            <person name="Tangrot J."/>
            <person name="Rosling A."/>
        </authorList>
    </citation>
    <scope>NUCLEOTIDE SEQUENCE</scope>
    <source>
        <strain evidence="1">28 12/20/2015</strain>
    </source>
</reference>
<proteinExistence type="predicted"/>
<evidence type="ECO:0000313" key="1">
    <source>
        <dbReference type="EMBL" id="CAG8542921.1"/>
    </source>
</evidence>
<gene>
    <name evidence="1" type="ORF">SPELUC_LOCUS4881</name>
</gene>
<dbReference type="Proteomes" id="UP000789366">
    <property type="component" value="Unassembled WGS sequence"/>
</dbReference>
<dbReference type="EMBL" id="CAJVPW010004607">
    <property type="protein sequence ID" value="CAG8542921.1"/>
    <property type="molecule type" value="Genomic_DNA"/>
</dbReference>
<feature type="non-terminal residue" evidence="1">
    <location>
        <position position="215"/>
    </location>
</feature>
<name>A0ACA9LPL7_9GLOM</name>
<keyword evidence="2" id="KW-1185">Reference proteome</keyword>
<evidence type="ECO:0000313" key="2">
    <source>
        <dbReference type="Proteomes" id="UP000789366"/>
    </source>
</evidence>